<sequence length="151" mass="16909">MTVTRARYDLALVTGDTPLTLPYKISMQTFELSLLAIRHGRYVFCGVGDLKCGHRATVSWSPDEVSIVSSLLQATWLYGIQISCLLLVCTLQFFNSMILGSLLISFNLSVLIVRKLQKNLKTGTFLTRVGKLLLHLLLVFCLTLFLNNVIK</sequence>
<keyword evidence="5 8" id="KW-0812">Transmembrane</keyword>
<dbReference type="AlphaFoldDB" id="A0A061HV06"/>
<reference evidence="10" key="1">
    <citation type="journal article" date="2013" name="Nat. Biotechnol.">
        <title>Chinese hamster genome sequenced from sorted chromosomes.</title>
        <authorList>
            <person name="Brinkrolf K."/>
            <person name="Rupp O."/>
            <person name="Laux H."/>
            <person name="Kollin F."/>
            <person name="Ernst W."/>
            <person name="Linke B."/>
            <person name="Kofler R."/>
            <person name="Romand S."/>
            <person name="Hesse F."/>
            <person name="Budach W.E."/>
            <person name="Galosy S."/>
            <person name="Muller D."/>
            <person name="Noll T."/>
            <person name="Wienberg J."/>
            <person name="Jostock T."/>
            <person name="Leonard M."/>
            <person name="Grillari J."/>
            <person name="Tauch A."/>
            <person name="Goesmann A."/>
            <person name="Helk B."/>
            <person name="Mott J.E."/>
            <person name="Puhler A."/>
            <person name="Borth N."/>
        </authorList>
    </citation>
    <scope>NUCLEOTIDE SEQUENCE [LARGE SCALE GENOMIC DNA]</scope>
    <source>
        <strain evidence="10">17A/GY</strain>
    </source>
</reference>
<evidence type="ECO:0000256" key="3">
    <source>
        <dbReference type="ARBA" id="ARBA00022676"/>
    </source>
</evidence>
<gene>
    <name evidence="9" type="ORF">H671_21676</name>
</gene>
<evidence type="ECO:0000256" key="7">
    <source>
        <dbReference type="ARBA" id="ARBA00023136"/>
    </source>
</evidence>
<accession>A0A061HV06</accession>
<evidence type="ECO:0000256" key="5">
    <source>
        <dbReference type="ARBA" id="ARBA00022692"/>
    </source>
</evidence>
<keyword evidence="7 8" id="KW-0472">Membrane</keyword>
<dbReference type="Proteomes" id="UP000030759">
    <property type="component" value="Unassembled WGS sequence"/>
</dbReference>
<evidence type="ECO:0000313" key="10">
    <source>
        <dbReference type="Proteomes" id="UP000030759"/>
    </source>
</evidence>
<keyword evidence="3" id="KW-0328">Glycosyltransferase</keyword>
<evidence type="ECO:0000256" key="2">
    <source>
        <dbReference type="ARBA" id="ARBA00008744"/>
    </source>
</evidence>
<dbReference type="PANTHER" id="PTHR31488">
    <property type="entry name" value="DPY-19-LIKE 1, LIKE (H. SAPIENS)"/>
    <property type="match status" value="1"/>
</dbReference>
<feature type="non-terminal residue" evidence="9">
    <location>
        <position position="151"/>
    </location>
</feature>
<name>A0A061HV06_CRIGR</name>
<evidence type="ECO:0000256" key="1">
    <source>
        <dbReference type="ARBA" id="ARBA00004141"/>
    </source>
</evidence>
<evidence type="ECO:0000256" key="8">
    <source>
        <dbReference type="SAM" id="Phobius"/>
    </source>
</evidence>
<comment type="similarity">
    <text evidence="2">Belongs to the dpy-19 family.</text>
</comment>
<feature type="transmembrane region" description="Helical" evidence="8">
    <location>
        <begin position="78"/>
        <end position="111"/>
    </location>
</feature>
<evidence type="ECO:0000256" key="6">
    <source>
        <dbReference type="ARBA" id="ARBA00022989"/>
    </source>
</evidence>
<proteinExistence type="inferred from homology"/>
<keyword evidence="4" id="KW-0808">Transferase</keyword>
<dbReference type="GO" id="GO:0000030">
    <property type="term" value="F:mannosyltransferase activity"/>
    <property type="evidence" value="ECO:0007669"/>
    <property type="project" value="TreeGrafter"/>
</dbReference>
<evidence type="ECO:0000313" key="9">
    <source>
        <dbReference type="EMBL" id="ERE46770.1"/>
    </source>
</evidence>
<dbReference type="PANTHER" id="PTHR31488:SF4">
    <property type="entry name" value="C-MANNOSYLTRANSFERASE DPY19L3-RELATED"/>
    <property type="match status" value="1"/>
</dbReference>
<comment type="subcellular location">
    <subcellularLocation>
        <location evidence="1">Membrane</location>
        <topology evidence="1">Multi-pass membrane protein</topology>
    </subcellularLocation>
</comment>
<keyword evidence="6 8" id="KW-1133">Transmembrane helix</keyword>
<dbReference type="Pfam" id="PF10034">
    <property type="entry name" value="Dpy19"/>
    <property type="match status" value="1"/>
</dbReference>
<feature type="transmembrane region" description="Helical" evidence="8">
    <location>
        <begin position="132"/>
        <end position="150"/>
    </location>
</feature>
<dbReference type="InterPro" id="IPR018732">
    <property type="entry name" value="Dpy-19/Dpy-19-like"/>
</dbReference>
<protein>
    <submittedName>
        <fullName evidence="9">Uncharacterized protein</fullName>
    </submittedName>
</protein>
<organism evidence="9 10">
    <name type="scientific">Cricetulus griseus</name>
    <name type="common">Chinese hamster</name>
    <name type="synonym">Cricetulus barabensis griseus</name>
    <dbReference type="NCBI Taxonomy" id="10029"/>
    <lineage>
        <taxon>Eukaryota</taxon>
        <taxon>Metazoa</taxon>
        <taxon>Chordata</taxon>
        <taxon>Craniata</taxon>
        <taxon>Vertebrata</taxon>
        <taxon>Euteleostomi</taxon>
        <taxon>Mammalia</taxon>
        <taxon>Eutheria</taxon>
        <taxon>Euarchontoglires</taxon>
        <taxon>Glires</taxon>
        <taxon>Rodentia</taxon>
        <taxon>Myomorpha</taxon>
        <taxon>Muroidea</taxon>
        <taxon>Cricetidae</taxon>
        <taxon>Cricetinae</taxon>
        <taxon>Cricetulus</taxon>
    </lineage>
</organism>
<dbReference type="GO" id="GO:0005637">
    <property type="term" value="C:nuclear inner membrane"/>
    <property type="evidence" value="ECO:0007669"/>
    <property type="project" value="TreeGrafter"/>
</dbReference>
<evidence type="ECO:0000256" key="4">
    <source>
        <dbReference type="ARBA" id="ARBA00022679"/>
    </source>
</evidence>
<dbReference type="EMBL" id="KE691244">
    <property type="protein sequence ID" value="ERE46770.1"/>
    <property type="molecule type" value="Genomic_DNA"/>
</dbReference>